<comment type="caution">
    <text evidence="2">The sequence shown here is derived from an EMBL/GenBank/DDBJ whole genome shotgun (WGS) entry which is preliminary data.</text>
</comment>
<accession>A0ABQ2ZJK6</accession>
<evidence type="ECO:0000256" key="1">
    <source>
        <dbReference type="SAM" id="MobiDB-lite"/>
    </source>
</evidence>
<keyword evidence="3" id="KW-1185">Reference proteome</keyword>
<feature type="region of interest" description="Disordered" evidence="1">
    <location>
        <begin position="84"/>
        <end position="112"/>
    </location>
</feature>
<name>A0ABQ2ZJK6_9ACTN</name>
<protein>
    <submittedName>
        <fullName evidence="2">Uncharacterized protein</fullName>
    </submittedName>
</protein>
<dbReference type="EMBL" id="BMWE01000006">
    <property type="protein sequence ID" value="GGY18200.1"/>
    <property type="molecule type" value="Genomic_DNA"/>
</dbReference>
<proteinExistence type="predicted"/>
<gene>
    <name evidence="2" type="ORF">GCM10010384_25650</name>
</gene>
<evidence type="ECO:0000313" key="2">
    <source>
        <dbReference type="EMBL" id="GGY18200.1"/>
    </source>
</evidence>
<dbReference type="RefSeq" id="WP_190197903.1">
    <property type="nucleotide sequence ID" value="NZ_BMWE01000006.1"/>
</dbReference>
<reference evidence="3" key="1">
    <citation type="journal article" date="2019" name="Int. J. Syst. Evol. Microbiol.">
        <title>The Global Catalogue of Microorganisms (GCM) 10K type strain sequencing project: providing services to taxonomists for standard genome sequencing and annotation.</title>
        <authorList>
            <consortium name="The Broad Institute Genomics Platform"/>
            <consortium name="The Broad Institute Genome Sequencing Center for Infectious Disease"/>
            <person name="Wu L."/>
            <person name="Ma J."/>
        </authorList>
    </citation>
    <scope>NUCLEOTIDE SEQUENCE [LARGE SCALE GENOMIC DNA]</scope>
    <source>
        <strain evidence="3">JCM 4957</strain>
    </source>
</reference>
<sequence length="112" mass="11848">MGTSTAEDFAESDIDNAVEFLRFLAKNDLWDETKEALRKAGITDLRVSAAPVREIRQMITAQVMPTDRLSRQERIHALVIEECGCGGSPGPGHGPVSPSGGGDGGADGGRPQ</sequence>
<dbReference type="Proteomes" id="UP000653308">
    <property type="component" value="Unassembled WGS sequence"/>
</dbReference>
<evidence type="ECO:0000313" key="3">
    <source>
        <dbReference type="Proteomes" id="UP000653308"/>
    </source>
</evidence>
<organism evidence="2 3">
    <name type="scientific">Streptomyces djakartensis</name>
    <dbReference type="NCBI Taxonomy" id="68193"/>
    <lineage>
        <taxon>Bacteria</taxon>
        <taxon>Bacillati</taxon>
        <taxon>Actinomycetota</taxon>
        <taxon>Actinomycetes</taxon>
        <taxon>Kitasatosporales</taxon>
        <taxon>Streptomycetaceae</taxon>
        <taxon>Streptomyces</taxon>
    </lineage>
</organism>